<feature type="domain" description="Insertion element IS402-like" evidence="2">
    <location>
        <begin position="14"/>
        <end position="84"/>
    </location>
</feature>
<keyword evidence="4" id="KW-1185">Reference proteome</keyword>
<organism evidence="3 4">
    <name type="scientific">Belnapia arida</name>
    <dbReference type="NCBI Taxonomy" id="2804533"/>
    <lineage>
        <taxon>Bacteria</taxon>
        <taxon>Pseudomonadati</taxon>
        <taxon>Pseudomonadota</taxon>
        <taxon>Alphaproteobacteria</taxon>
        <taxon>Acetobacterales</taxon>
        <taxon>Roseomonadaceae</taxon>
        <taxon>Belnapia</taxon>
    </lineage>
</organism>
<proteinExistence type="predicted"/>
<evidence type="ECO:0000259" key="2">
    <source>
        <dbReference type="Pfam" id="PF13340"/>
    </source>
</evidence>
<accession>A0ABS1UDD8</accession>
<reference evidence="3 4" key="1">
    <citation type="submission" date="2021-01" db="EMBL/GenBank/DDBJ databases">
        <title>Belnapia mucosa sp. nov. and Belnapia arida sp. nov., isolated from the Tabernas Desert (Almeria, Spain).</title>
        <authorList>
            <person name="Molina-Menor E."/>
            <person name="Vidal-Verdu A."/>
            <person name="Calonge A."/>
            <person name="Satari L."/>
            <person name="Pereto J."/>
            <person name="Porcar M."/>
        </authorList>
    </citation>
    <scope>NUCLEOTIDE SEQUENCE [LARGE SCALE GENOMIC DNA]</scope>
    <source>
        <strain evidence="3 4">T18</strain>
    </source>
</reference>
<evidence type="ECO:0000313" key="3">
    <source>
        <dbReference type="EMBL" id="MBL6082715.1"/>
    </source>
</evidence>
<comment type="caution">
    <text evidence="3">The sequence shown here is derived from an EMBL/GenBank/DDBJ whole genome shotgun (WGS) entry which is preliminary data.</text>
</comment>
<dbReference type="InterPro" id="IPR002559">
    <property type="entry name" value="Transposase_11"/>
</dbReference>
<dbReference type="InterPro" id="IPR025161">
    <property type="entry name" value="IS402-like_dom"/>
</dbReference>
<dbReference type="PANTHER" id="PTHR30007">
    <property type="entry name" value="PHP DOMAIN PROTEIN"/>
    <property type="match status" value="1"/>
</dbReference>
<dbReference type="PANTHER" id="PTHR30007:SF0">
    <property type="entry name" value="TRANSPOSASE"/>
    <property type="match status" value="1"/>
</dbReference>
<evidence type="ECO:0000259" key="1">
    <source>
        <dbReference type="Pfam" id="PF01609"/>
    </source>
</evidence>
<sequence length="191" mass="20989">MKPVPAAIPVTPPNAEWAAPEPLLLPAARLGRSLRRPRYLTAEAIFHIVRSGCAWRMLPTALPPWQTVFAHLRQWRFDGTLQHAHDRLRAMAREADGRKAKPSAAIIDSQALRATRTGGTACHYDAVTRSFGRKRHILVDAAGLSLLAHVHAAAWHDRLGARLRVGRAGEGDLPRLEPVWADGTHAGTFAH</sequence>
<name>A0ABS1UDD8_9PROT</name>
<protein>
    <submittedName>
        <fullName evidence="3">IS5 family transposase</fullName>
    </submittedName>
</protein>
<dbReference type="NCBIfam" id="NF033580">
    <property type="entry name" value="transpos_IS5_3"/>
    <property type="match status" value="1"/>
</dbReference>
<dbReference type="Pfam" id="PF01609">
    <property type="entry name" value="DDE_Tnp_1"/>
    <property type="match status" value="1"/>
</dbReference>
<feature type="domain" description="Transposase IS4-like" evidence="1">
    <location>
        <begin position="101"/>
        <end position="163"/>
    </location>
</feature>
<dbReference type="Pfam" id="PF13340">
    <property type="entry name" value="DUF4096"/>
    <property type="match status" value="1"/>
</dbReference>
<gene>
    <name evidence="3" type="ORF">JMJ56_32680</name>
</gene>
<dbReference type="EMBL" id="JAETWB010000109">
    <property type="protein sequence ID" value="MBL6082715.1"/>
    <property type="molecule type" value="Genomic_DNA"/>
</dbReference>
<evidence type="ECO:0000313" key="4">
    <source>
        <dbReference type="Proteomes" id="UP000660885"/>
    </source>
</evidence>
<dbReference type="Proteomes" id="UP000660885">
    <property type="component" value="Unassembled WGS sequence"/>
</dbReference>